<keyword evidence="1" id="KW-0812">Transmembrane</keyword>
<dbReference type="AlphaFoldDB" id="A0A016WA54"/>
<keyword evidence="3" id="KW-1185">Reference proteome</keyword>
<evidence type="ECO:0000313" key="3">
    <source>
        <dbReference type="Proteomes" id="UP000024635"/>
    </source>
</evidence>
<sequence length="81" mass="9198">ILVRRRYHFTKGFAGSHGVILILLLFVLIAYGITYKRNLGYSYWLCLVATAFSIVTVGLAAKAFDEVKRDRGTERIAMTDR</sequence>
<dbReference type="EMBL" id="JARK01000560">
    <property type="protein sequence ID" value="EYC35903.1"/>
    <property type="molecule type" value="Genomic_DNA"/>
</dbReference>
<proteinExistence type="predicted"/>
<accession>A0A016WA54</accession>
<evidence type="ECO:0000256" key="1">
    <source>
        <dbReference type="SAM" id="Phobius"/>
    </source>
</evidence>
<protein>
    <submittedName>
        <fullName evidence="2">Uncharacterized protein</fullName>
    </submittedName>
</protein>
<comment type="caution">
    <text evidence="2">The sequence shown here is derived from an EMBL/GenBank/DDBJ whole genome shotgun (WGS) entry which is preliminary data.</text>
</comment>
<gene>
    <name evidence="2" type="primary">Acey_s0960.g3218</name>
    <name evidence="2" type="ORF">Y032_0960g3218</name>
</gene>
<dbReference type="Proteomes" id="UP000024635">
    <property type="component" value="Unassembled WGS sequence"/>
</dbReference>
<organism evidence="2 3">
    <name type="scientific">Ancylostoma ceylanicum</name>
    <dbReference type="NCBI Taxonomy" id="53326"/>
    <lineage>
        <taxon>Eukaryota</taxon>
        <taxon>Metazoa</taxon>
        <taxon>Ecdysozoa</taxon>
        <taxon>Nematoda</taxon>
        <taxon>Chromadorea</taxon>
        <taxon>Rhabditida</taxon>
        <taxon>Rhabditina</taxon>
        <taxon>Rhabditomorpha</taxon>
        <taxon>Strongyloidea</taxon>
        <taxon>Ancylostomatidae</taxon>
        <taxon>Ancylostomatinae</taxon>
        <taxon>Ancylostoma</taxon>
    </lineage>
</organism>
<feature type="transmembrane region" description="Helical" evidence="1">
    <location>
        <begin position="41"/>
        <end position="61"/>
    </location>
</feature>
<feature type="non-terminal residue" evidence="2">
    <location>
        <position position="1"/>
    </location>
</feature>
<reference evidence="3" key="1">
    <citation type="journal article" date="2015" name="Nat. Genet.">
        <title>The genome and transcriptome of the zoonotic hookworm Ancylostoma ceylanicum identify infection-specific gene families.</title>
        <authorList>
            <person name="Schwarz E.M."/>
            <person name="Hu Y."/>
            <person name="Antoshechkin I."/>
            <person name="Miller M.M."/>
            <person name="Sternberg P.W."/>
            <person name="Aroian R.V."/>
        </authorList>
    </citation>
    <scope>NUCLEOTIDE SEQUENCE</scope>
    <source>
        <strain evidence="3">HY135</strain>
    </source>
</reference>
<feature type="transmembrane region" description="Helical" evidence="1">
    <location>
        <begin position="12"/>
        <end position="35"/>
    </location>
</feature>
<keyword evidence="1" id="KW-0472">Membrane</keyword>
<name>A0A016WA54_9BILA</name>
<keyword evidence="1" id="KW-1133">Transmembrane helix</keyword>
<dbReference type="OrthoDB" id="5857545at2759"/>
<evidence type="ECO:0000313" key="2">
    <source>
        <dbReference type="EMBL" id="EYC35903.1"/>
    </source>
</evidence>